<accession>A0A8B8SYS3</accession>
<dbReference type="AlphaFoldDB" id="A0A8B8SYS3"/>
<sequence>MTGARPLASICYSYDSMLSFTGCHSFKCCLCVWVVFPRQVCASSECRARGVPPPRVPAPCLRLRGVAVPGRGLRVSAPGARWRRRMRARGGGGGGRGAARGPPGGGRGPAGGRAALRGPAAAGSNGEAGAAPANYISGTSIIRGKTRKRWRPAPGGPLPERPGPSLLLRPPSSPRRPRPAPPPPRPRPRPHGRTLGRAAAGRAQPPPPPMRLVARLQVGPADTQPRGAQHRGAQGSGNSHRMNERSR</sequence>
<dbReference type="Proteomes" id="UP000694856">
    <property type="component" value="Chromosome 4"/>
</dbReference>
<evidence type="ECO:0000313" key="2">
    <source>
        <dbReference type="Proteomes" id="UP000694856"/>
    </source>
</evidence>
<evidence type="ECO:0000256" key="1">
    <source>
        <dbReference type="SAM" id="MobiDB-lite"/>
    </source>
</evidence>
<gene>
    <name evidence="3" type="primary">LOC116663374</name>
</gene>
<organism evidence="2 3">
    <name type="scientific">Camelus ferus</name>
    <name type="common">Wild bactrian camel</name>
    <name type="synonym">Camelus bactrianus ferus</name>
    <dbReference type="NCBI Taxonomy" id="419612"/>
    <lineage>
        <taxon>Eukaryota</taxon>
        <taxon>Metazoa</taxon>
        <taxon>Chordata</taxon>
        <taxon>Craniata</taxon>
        <taxon>Vertebrata</taxon>
        <taxon>Euteleostomi</taxon>
        <taxon>Mammalia</taxon>
        <taxon>Eutheria</taxon>
        <taxon>Laurasiatheria</taxon>
        <taxon>Artiodactyla</taxon>
        <taxon>Tylopoda</taxon>
        <taxon>Camelidae</taxon>
        <taxon>Camelus</taxon>
    </lineage>
</organism>
<dbReference type="RefSeq" id="XP_032335023.1">
    <property type="nucleotide sequence ID" value="XM_032479132.1"/>
</dbReference>
<reference evidence="3" key="1">
    <citation type="submission" date="2025-08" db="UniProtKB">
        <authorList>
            <consortium name="RefSeq"/>
        </authorList>
    </citation>
    <scope>IDENTIFICATION</scope>
    <source>
        <tissue evidence="3">Ear skin</tissue>
    </source>
</reference>
<dbReference type="KEGG" id="cfr:116663374"/>
<feature type="compositionally biased region" description="Low complexity" evidence="1">
    <location>
        <begin position="112"/>
        <end position="134"/>
    </location>
</feature>
<evidence type="ECO:0000313" key="3">
    <source>
        <dbReference type="RefSeq" id="XP_032335023.1"/>
    </source>
</evidence>
<name>A0A8B8SYS3_CAMFR</name>
<keyword evidence="2" id="KW-1185">Reference proteome</keyword>
<proteinExistence type="predicted"/>
<feature type="region of interest" description="Disordered" evidence="1">
    <location>
        <begin position="81"/>
        <end position="247"/>
    </location>
</feature>
<feature type="compositionally biased region" description="Pro residues" evidence="1">
    <location>
        <begin position="171"/>
        <end position="185"/>
    </location>
</feature>
<feature type="compositionally biased region" description="Gly residues" evidence="1">
    <location>
        <begin position="89"/>
        <end position="111"/>
    </location>
</feature>
<dbReference type="GeneID" id="116663374"/>
<protein>
    <submittedName>
        <fullName evidence="3">Translation initiation factor IF-2-like</fullName>
    </submittedName>
</protein>